<keyword evidence="1" id="KW-0472">Membrane</keyword>
<reference evidence="2" key="1">
    <citation type="submission" date="2021-03" db="EMBL/GenBank/DDBJ databases">
        <title>Draft genome sequence of rust myrtle Austropuccinia psidii MF-1, a brazilian biotype.</title>
        <authorList>
            <person name="Quecine M.C."/>
            <person name="Pachon D.M.R."/>
            <person name="Bonatelli M.L."/>
            <person name="Correr F.H."/>
            <person name="Franceschini L.M."/>
            <person name="Leite T.F."/>
            <person name="Margarido G.R.A."/>
            <person name="Almeida C.A."/>
            <person name="Ferrarezi J.A."/>
            <person name="Labate C.A."/>
        </authorList>
    </citation>
    <scope>NUCLEOTIDE SEQUENCE</scope>
    <source>
        <strain evidence="2">MF-1</strain>
    </source>
</reference>
<sequence length="119" mass="12970">MNPKSSIGSLLVDQILPSNPNQNCSGSLATVTWRFMPWLSPLRLLLDLVAWSPSPVCSRGPSMMASQLSPLETSSEMIDRFIPFTTTCFVVWVISNFSAIAGLESHSTASRRSLVARLG</sequence>
<evidence type="ECO:0000313" key="3">
    <source>
        <dbReference type="Proteomes" id="UP000765509"/>
    </source>
</evidence>
<accession>A0A9Q3C041</accession>
<comment type="caution">
    <text evidence="2">The sequence shown here is derived from an EMBL/GenBank/DDBJ whole genome shotgun (WGS) entry which is preliminary data.</text>
</comment>
<dbReference type="Proteomes" id="UP000765509">
    <property type="component" value="Unassembled WGS sequence"/>
</dbReference>
<protein>
    <submittedName>
        <fullName evidence="2">Uncharacterized protein</fullName>
    </submittedName>
</protein>
<proteinExistence type="predicted"/>
<evidence type="ECO:0000256" key="1">
    <source>
        <dbReference type="SAM" id="Phobius"/>
    </source>
</evidence>
<organism evidence="2 3">
    <name type="scientific">Austropuccinia psidii MF-1</name>
    <dbReference type="NCBI Taxonomy" id="1389203"/>
    <lineage>
        <taxon>Eukaryota</taxon>
        <taxon>Fungi</taxon>
        <taxon>Dikarya</taxon>
        <taxon>Basidiomycota</taxon>
        <taxon>Pucciniomycotina</taxon>
        <taxon>Pucciniomycetes</taxon>
        <taxon>Pucciniales</taxon>
        <taxon>Sphaerophragmiaceae</taxon>
        <taxon>Austropuccinia</taxon>
    </lineage>
</organism>
<gene>
    <name evidence="2" type="ORF">O181_014198</name>
</gene>
<keyword evidence="3" id="KW-1185">Reference proteome</keyword>
<dbReference type="AlphaFoldDB" id="A0A9Q3C041"/>
<dbReference type="EMBL" id="AVOT02003751">
    <property type="protein sequence ID" value="MBW0474483.1"/>
    <property type="molecule type" value="Genomic_DNA"/>
</dbReference>
<keyword evidence="1" id="KW-0812">Transmembrane</keyword>
<evidence type="ECO:0000313" key="2">
    <source>
        <dbReference type="EMBL" id="MBW0474483.1"/>
    </source>
</evidence>
<name>A0A9Q3C041_9BASI</name>
<feature type="transmembrane region" description="Helical" evidence="1">
    <location>
        <begin position="81"/>
        <end position="103"/>
    </location>
</feature>
<keyword evidence="1" id="KW-1133">Transmembrane helix</keyword>